<evidence type="ECO:0000313" key="5">
    <source>
        <dbReference type="Proteomes" id="UP000199656"/>
    </source>
</evidence>
<protein>
    <submittedName>
        <fullName evidence="4">FecR family protein</fullName>
    </submittedName>
</protein>
<sequence length="323" mass="36253">MKRSDNINDDLLVKYLLDTVTPVEKGAVEKWLNEREENRRYYQHFQTIWQESRQLAVKSTVDENEAWKRFQQRVGAGNAATKVVPLASRTNTIFPFLKIAAVVLVLLGAGGLWLLLHNNKTIITADTQVASQVLPDGSAITLNKGSRLTYANVNNTREVSLKGEAFFDVAKDENKPFVIKANDVTIRVLGTSFNVKTQNGATSIIVESGAIEVSKGGKVLQLKTNERTTIREGQSSFEKQTDNDELYNYYRTKSFVCNNTPLWKLVSLMNEVYGVDIVIENEAKRNLAINTTFPTSSLDENLEIISLTYDIQVTRSGSRILLK</sequence>
<dbReference type="GO" id="GO:0016989">
    <property type="term" value="F:sigma factor antagonist activity"/>
    <property type="evidence" value="ECO:0007669"/>
    <property type="project" value="TreeGrafter"/>
</dbReference>
<keyword evidence="1" id="KW-0812">Transmembrane</keyword>
<feature type="domain" description="FecR protein" evidence="2">
    <location>
        <begin position="121"/>
        <end position="212"/>
    </location>
</feature>
<dbReference type="OrthoDB" id="1452822at2"/>
<reference evidence="5" key="1">
    <citation type="submission" date="2016-10" db="EMBL/GenBank/DDBJ databases">
        <authorList>
            <person name="Varghese N."/>
            <person name="Submissions S."/>
        </authorList>
    </citation>
    <scope>NUCLEOTIDE SEQUENCE [LARGE SCALE GENOMIC DNA]</scope>
    <source>
        <strain evidence="5">DSM 23920</strain>
    </source>
</reference>
<name>A0A1H4BXQ1_9BACT</name>
<dbReference type="EMBL" id="FNRL01000009">
    <property type="protein sequence ID" value="SEA52918.1"/>
    <property type="molecule type" value="Genomic_DNA"/>
</dbReference>
<keyword evidence="5" id="KW-1185">Reference proteome</keyword>
<dbReference type="PANTHER" id="PTHR30273:SF2">
    <property type="entry name" value="PROTEIN FECR"/>
    <property type="match status" value="1"/>
</dbReference>
<dbReference type="PIRSF" id="PIRSF018266">
    <property type="entry name" value="FecR"/>
    <property type="match status" value="1"/>
</dbReference>
<dbReference type="PANTHER" id="PTHR30273">
    <property type="entry name" value="PERIPLASMIC SIGNAL SENSOR AND SIGMA FACTOR ACTIVATOR FECR-RELATED"/>
    <property type="match status" value="1"/>
</dbReference>
<dbReference type="Pfam" id="PF16344">
    <property type="entry name" value="FecR_C"/>
    <property type="match status" value="1"/>
</dbReference>
<keyword evidence="1" id="KW-1133">Transmembrane helix</keyword>
<gene>
    <name evidence="4" type="ORF">SAMN05660909_02311</name>
</gene>
<accession>A0A1H4BXQ1</accession>
<feature type="transmembrane region" description="Helical" evidence="1">
    <location>
        <begin position="96"/>
        <end position="116"/>
    </location>
</feature>
<evidence type="ECO:0000259" key="2">
    <source>
        <dbReference type="Pfam" id="PF04773"/>
    </source>
</evidence>
<dbReference type="Gene3D" id="3.55.50.30">
    <property type="match status" value="1"/>
</dbReference>
<proteinExistence type="predicted"/>
<dbReference type="Pfam" id="PF04773">
    <property type="entry name" value="FecR"/>
    <property type="match status" value="1"/>
</dbReference>
<evidence type="ECO:0000313" key="4">
    <source>
        <dbReference type="EMBL" id="SEA52918.1"/>
    </source>
</evidence>
<evidence type="ECO:0000256" key="1">
    <source>
        <dbReference type="SAM" id="Phobius"/>
    </source>
</evidence>
<organism evidence="4 5">
    <name type="scientific">Chitinophaga terrae</name>
    <name type="common">ex Kim and Jung 2007</name>
    <dbReference type="NCBI Taxonomy" id="408074"/>
    <lineage>
        <taxon>Bacteria</taxon>
        <taxon>Pseudomonadati</taxon>
        <taxon>Bacteroidota</taxon>
        <taxon>Chitinophagia</taxon>
        <taxon>Chitinophagales</taxon>
        <taxon>Chitinophagaceae</taxon>
        <taxon>Chitinophaga</taxon>
    </lineage>
</organism>
<keyword evidence="1" id="KW-0472">Membrane</keyword>
<dbReference type="InterPro" id="IPR032508">
    <property type="entry name" value="FecR_C"/>
</dbReference>
<dbReference type="Proteomes" id="UP000199656">
    <property type="component" value="Unassembled WGS sequence"/>
</dbReference>
<dbReference type="RefSeq" id="WP_089761726.1">
    <property type="nucleotide sequence ID" value="NZ_BKAT01000034.1"/>
</dbReference>
<feature type="domain" description="Protein FecR C-terminal" evidence="3">
    <location>
        <begin position="255"/>
        <end position="321"/>
    </location>
</feature>
<dbReference type="AlphaFoldDB" id="A0A1H4BXQ1"/>
<evidence type="ECO:0000259" key="3">
    <source>
        <dbReference type="Pfam" id="PF16344"/>
    </source>
</evidence>
<dbReference type="Gene3D" id="2.60.120.1440">
    <property type="match status" value="1"/>
</dbReference>
<dbReference type="InterPro" id="IPR006860">
    <property type="entry name" value="FecR"/>
</dbReference>
<dbReference type="STRING" id="408074.SAMN05660909_02311"/>
<dbReference type="InterPro" id="IPR012373">
    <property type="entry name" value="Ferrdict_sens_TM"/>
</dbReference>